<dbReference type="PANTHER" id="PTHR33824:SF7">
    <property type="entry name" value="POLYKETIDE CYCLASE_DEHYDRASE AND LIPID TRANSPORT SUPERFAMILY PROTEIN"/>
    <property type="match status" value="1"/>
</dbReference>
<dbReference type="Gene3D" id="3.30.530.20">
    <property type="match status" value="1"/>
</dbReference>
<dbReference type="RefSeq" id="WP_055578644.1">
    <property type="nucleotide sequence ID" value="NZ_LKTM01000212.1"/>
</dbReference>
<dbReference type="OrthoDB" id="3695445at2"/>
<evidence type="ECO:0000313" key="3">
    <source>
        <dbReference type="EMBL" id="KQH78502.1"/>
    </source>
</evidence>
<name>A0A0Q2R325_MYCGO</name>
<dbReference type="Proteomes" id="UP000051677">
    <property type="component" value="Unassembled WGS sequence"/>
</dbReference>
<dbReference type="AlphaFoldDB" id="A0A0Q2R325"/>
<evidence type="ECO:0000313" key="4">
    <source>
        <dbReference type="Proteomes" id="UP000051677"/>
    </source>
</evidence>
<feature type="region of interest" description="Disordered" evidence="1">
    <location>
        <begin position="279"/>
        <end position="311"/>
    </location>
</feature>
<dbReference type="EMBL" id="LKTM01000212">
    <property type="protein sequence ID" value="KQH78502.1"/>
    <property type="molecule type" value="Genomic_DNA"/>
</dbReference>
<dbReference type="InterPro" id="IPR005031">
    <property type="entry name" value="COQ10_START"/>
</dbReference>
<dbReference type="PANTHER" id="PTHR33824">
    <property type="entry name" value="POLYKETIDE CYCLASE/DEHYDRASE AND LIPID TRANSPORT SUPERFAMILY PROTEIN"/>
    <property type="match status" value="1"/>
</dbReference>
<sequence>MNDPAASKTAALVKGLGVASLGLGLSEILAPGKIATLAGVDETSRSRTIIRSLGMRECGHGAALLAGPDKLVWTRVAGDVLDVAFLGAGVIRRGPGRRRRGIVTAAALTAIGGADLYAALRTSRGDSARHSGGQRHRTLRAAVTVMRSPEYVYGFWRNLENLPDFMYHLQSVTTGDDGQSHWIANSPIGQPVQWDAQIVEDLPGKKIAWQSLPGSGIENSGCVEFTPDHSGKGTEVRVTLAYQMPGGALGKAAATLLGESPEQQVNDDLRRFKQIMETGQILRSDGSPEGTAARRQLHQQSAQPSGKVVRR</sequence>
<gene>
    <name evidence="3" type="ORF">AO501_01385</name>
</gene>
<accession>A0A0Q2R325</accession>
<dbReference type="InterPro" id="IPR047137">
    <property type="entry name" value="ORF3"/>
</dbReference>
<dbReference type="STRING" id="1778.A9W97_05220"/>
<dbReference type="Pfam" id="PF03364">
    <property type="entry name" value="Polyketide_cyc"/>
    <property type="match status" value="1"/>
</dbReference>
<reference evidence="3 4" key="1">
    <citation type="submission" date="2015-10" db="EMBL/GenBank/DDBJ databases">
        <title>Mycobacterium gordonae draft genome assembly.</title>
        <authorList>
            <person name="Ustinova V."/>
            <person name="Smirnova T."/>
            <person name="Blagodatskikh K."/>
            <person name="Varlamov D."/>
            <person name="Larionova E."/>
            <person name="Chernousova L."/>
        </authorList>
    </citation>
    <scope>NUCLEOTIDE SEQUENCE [LARGE SCALE GENOMIC DNA]</scope>
    <source>
        <strain evidence="3 4">CTRI 14-8773</strain>
    </source>
</reference>
<evidence type="ECO:0000259" key="2">
    <source>
        <dbReference type="Pfam" id="PF03364"/>
    </source>
</evidence>
<protein>
    <recommendedName>
        <fullName evidence="2">Coenzyme Q-binding protein COQ10 START domain-containing protein</fullName>
    </recommendedName>
</protein>
<dbReference type="CDD" id="cd07817">
    <property type="entry name" value="SRPBCC_8"/>
    <property type="match status" value="1"/>
</dbReference>
<evidence type="ECO:0000256" key="1">
    <source>
        <dbReference type="SAM" id="MobiDB-lite"/>
    </source>
</evidence>
<feature type="domain" description="Coenzyme Q-binding protein COQ10 START" evidence="2">
    <location>
        <begin position="147"/>
        <end position="269"/>
    </location>
</feature>
<proteinExistence type="predicted"/>
<organism evidence="3 4">
    <name type="scientific">Mycobacterium gordonae</name>
    <dbReference type="NCBI Taxonomy" id="1778"/>
    <lineage>
        <taxon>Bacteria</taxon>
        <taxon>Bacillati</taxon>
        <taxon>Actinomycetota</taxon>
        <taxon>Actinomycetes</taxon>
        <taxon>Mycobacteriales</taxon>
        <taxon>Mycobacteriaceae</taxon>
        <taxon>Mycobacterium</taxon>
    </lineage>
</organism>
<dbReference type="SUPFAM" id="SSF55961">
    <property type="entry name" value="Bet v1-like"/>
    <property type="match status" value="1"/>
</dbReference>
<comment type="caution">
    <text evidence="3">The sequence shown here is derived from an EMBL/GenBank/DDBJ whole genome shotgun (WGS) entry which is preliminary data.</text>
</comment>
<dbReference type="InterPro" id="IPR023393">
    <property type="entry name" value="START-like_dom_sf"/>
</dbReference>